<keyword evidence="1" id="KW-0732">Signal</keyword>
<dbReference type="PANTHER" id="PTHR23221">
    <property type="entry name" value="GLYCOSYLPHOSPHATIDYLINOSITOL PHOSPHOLIPASE D"/>
    <property type="match status" value="1"/>
</dbReference>
<gene>
    <name evidence="5" type="ORF">AZO1586I_5</name>
</gene>
<feature type="non-terminal residue" evidence="5">
    <location>
        <position position="1"/>
    </location>
</feature>
<keyword evidence="4" id="KW-0325">Glycoprotein</keyword>
<evidence type="ECO:0000313" key="6">
    <source>
        <dbReference type="Proteomes" id="UP000626656"/>
    </source>
</evidence>
<protein>
    <recommendedName>
        <fullName evidence="7">Flagellar hook-length control protein FliK</fullName>
    </recommendedName>
</protein>
<evidence type="ECO:0000256" key="4">
    <source>
        <dbReference type="ARBA" id="ARBA00023180"/>
    </source>
</evidence>
<reference evidence="5 6" key="1">
    <citation type="submission" date="2020-05" db="EMBL/GenBank/DDBJ databases">
        <authorList>
            <person name="Petersen J."/>
            <person name="Sayavedra L."/>
        </authorList>
    </citation>
    <scope>NUCLEOTIDE SEQUENCE [LARGE SCALE GENOMIC DNA]</scope>
    <source>
        <strain evidence="5">B azoricus SOX ET2 1586I</strain>
    </source>
</reference>
<dbReference type="InterPro" id="IPR000413">
    <property type="entry name" value="Integrin_alpha"/>
</dbReference>
<proteinExistence type="predicted"/>
<dbReference type="Gene3D" id="2.130.10.130">
    <property type="entry name" value="Integrin alpha, N-terminal"/>
    <property type="match status" value="3"/>
</dbReference>
<organism evidence="5 6">
    <name type="scientific">Bathymodiolus thermophilus thioautotrophic gill symbiont</name>
    <dbReference type="NCBI Taxonomy" id="2360"/>
    <lineage>
        <taxon>Bacteria</taxon>
        <taxon>Pseudomonadati</taxon>
        <taxon>Pseudomonadota</taxon>
        <taxon>Gammaproteobacteria</taxon>
        <taxon>sulfur-oxidizing symbionts</taxon>
    </lineage>
</organism>
<comment type="caution">
    <text evidence="5">The sequence shown here is derived from an EMBL/GenBank/DDBJ whole genome shotgun (WGS) entry which is preliminary data.</text>
</comment>
<dbReference type="PROSITE" id="PS51470">
    <property type="entry name" value="FG_GAP"/>
    <property type="match status" value="5"/>
</dbReference>
<evidence type="ECO:0000313" key="5">
    <source>
        <dbReference type="EMBL" id="CAB5496285.1"/>
    </source>
</evidence>
<evidence type="ECO:0008006" key="7">
    <source>
        <dbReference type="Google" id="ProtNLM"/>
    </source>
</evidence>
<evidence type="ECO:0000256" key="2">
    <source>
        <dbReference type="ARBA" id="ARBA00022737"/>
    </source>
</evidence>
<dbReference type="InterPro" id="IPR013517">
    <property type="entry name" value="FG-GAP"/>
</dbReference>
<dbReference type="SMART" id="SM00191">
    <property type="entry name" value="Int_alpha"/>
    <property type="match status" value="7"/>
</dbReference>
<keyword evidence="3" id="KW-0378">Hydrolase</keyword>
<feature type="non-terminal residue" evidence="5">
    <location>
        <position position="612"/>
    </location>
</feature>
<accession>A0ABN7G7T8</accession>
<name>A0ABN7G7T8_9GAMM</name>
<dbReference type="SUPFAM" id="SSF69318">
    <property type="entry name" value="Integrin alpha N-terminal domain"/>
    <property type="match status" value="2"/>
</dbReference>
<evidence type="ECO:0000256" key="1">
    <source>
        <dbReference type="ARBA" id="ARBA00022729"/>
    </source>
</evidence>
<sequence length="612" mass="61202">STNILKVLGNSGDTINISGFVKTSTETENGITYNVYTHSDANTDAKAALWVQQGVSVKDMHRGFVINGEAAYDGGYSVRGWSVSSAGDVNGDGLDDLIVGVWDADLSGKSYAGKSYVVFGKANGNAINLSAIADASNPTGGFVINGEAARDNSGYSVSNAGDVNGDGLDDLIVGAYQADPNGDDSGKSYVVFGKTNSSAINLSTIADASNPTGGFVINGEAAGDQSGCSVSNAGDVNGDGLDDLIVGAYNASLSGKSYAGKSYVVFGKTNNSAINLSTIADASNPTGGFVINGETAGDWNGNSVSSAGDVNGDGLDDLIVGSFLADPSGKLSAGKSYVVFGKANSSAINLSAIADANNPEGGFVINGEMAGDTSGASVSSAGDVNGDGLDDLIVSSYQADPSGKLSAGKSYVVFGKANSSAINLSTIADASNPTGGFVINGEAAYDFSGWSVSSAGDVNGDGLDDLIVGARQRGSYPGKSYVVFGKANSGAINLSAIADASNPTGGFVINGEAGGYWNGYSVSSAGDVNGDGLDDLIVGVSVVGGADKFYVIFGKTDTVAIDLAKLGGDSKYAINYLGDKNANTLTGTSNDEIFVAGAGDDTLTGNGGMDVF</sequence>
<evidence type="ECO:0000256" key="3">
    <source>
        <dbReference type="ARBA" id="ARBA00022801"/>
    </source>
</evidence>
<dbReference type="Proteomes" id="UP000626656">
    <property type="component" value="Unassembled WGS sequence"/>
</dbReference>
<dbReference type="Pfam" id="PF01839">
    <property type="entry name" value="FG-GAP"/>
    <property type="match status" value="7"/>
</dbReference>
<dbReference type="PANTHER" id="PTHR23221:SF7">
    <property type="entry name" value="PHOSPHATIDYLINOSITOL-GLYCAN-SPECIFIC PHOSPHOLIPASE D"/>
    <property type="match status" value="1"/>
</dbReference>
<dbReference type="InterPro" id="IPR028994">
    <property type="entry name" value="Integrin_alpha_N"/>
</dbReference>
<dbReference type="EMBL" id="CAHJWF010000003">
    <property type="protein sequence ID" value="CAB5496285.1"/>
    <property type="molecule type" value="Genomic_DNA"/>
</dbReference>
<keyword evidence="2" id="KW-0677">Repeat</keyword>
<dbReference type="InterPro" id="IPR013519">
    <property type="entry name" value="Int_alpha_beta-p"/>
</dbReference>
<dbReference type="PRINTS" id="PR01185">
    <property type="entry name" value="INTEGRINA"/>
</dbReference>
<keyword evidence="6" id="KW-1185">Reference proteome</keyword>